<feature type="region of interest" description="Disordered" evidence="4">
    <location>
        <begin position="813"/>
        <end position="840"/>
    </location>
</feature>
<proteinExistence type="predicted"/>
<feature type="region of interest" description="Disordered" evidence="4">
    <location>
        <begin position="663"/>
        <end position="683"/>
    </location>
</feature>
<dbReference type="InterPro" id="IPR005113">
    <property type="entry name" value="uDENN_dom"/>
</dbReference>
<dbReference type="PROSITE" id="PS50211">
    <property type="entry name" value="DENN"/>
    <property type="match status" value="1"/>
</dbReference>
<dbReference type="GO" id="GO:0005085">
    <property type="term" value="F:guanyl-nucleotide exchange factor activity"/>
    <property type="evidence" value="ECO:0007669"/>
    <property type="project" value="InterPro"/>
</dbReference>
<evidence type="ECO:0000256" key="2">
    <source>
        <dbReference type="ARBA" id="ARBA00023329"/>
    </source>
</evidence>
<evidence type="ECO:0000313" key="6">
    <source>
        <dbReference type="EMBL" id="TRY64187.1"/>
    </source>
</evidence>
<feature type="compositionally biased region" description="Low complexity" evidence="4">
    <location>
        <begin position="934"/>
        <end position="952"/>
    </location>
</feature>
<dbReference type="PANTHER" id="PTHR13196">
    <property type="entry name" value="DENN DOMAIN-CONTAINING"/>
    <property type="match status" value="1"/>
</dbReference>
<name>A0A553NFG1_TIGCA</name>
<keyword evidence="3" id="KW-0175">Coiled coil</keyword>
<feature type="compositionally biased region" description="Polar residues" evidence="4">
    <location>
        <begin position="862"/>
        <end position="888"/>
    </location>
</feature>
<dbReference type="Pfam" id="PF02141">
    <property type="entry name" value="DENN"/>
    <property type="match status" value="1"/>
</dbReference>
<feature type="compositionally biased region" description="Low complexity" evidence="4">
    <location>
        <begin position="499"/>
        <end position="509"/>
    </location>
</feature>
<reference evidence="6 7" key="1">
    <citation type="journal article" date="2018" name="Nat. Ecol. Evol.">
        <title>Genomic signatures of mitonuclear coevolution across populations of Tigriopus californicus.</title>
        <authorList>
            <person name="Barreto F.S."/>
            <person name="Watson E.T."/>
            <person name="Lima T.G."/>
            <person name="Willett C.S."/>
            <person name="Edmands S."/>
            <person name="Li W."/>
            <person name="Burton R.S."/>
        </authorList>
    </citation>
    <scope>NUCLEOTIDE SEQUENCE [LARGE SCALE GENOMIC DNA]</scope>
    <source>
        <strain evidence="6 7">San Diego</strain>
    </source>
</reference>
<dbReference type="STRING" id="6832.A0A553NFG1"/>
<gene>
    <name evidence="6" type="ORF">TCAL_04274</name>
</gene>
<dbReference type="Proteomes" id="UP000318571">
    <property type="component" value="Chromosome 10"/>
</dbReference>
<feature type="region of interest" description="Disordered" evidence="4">
    <location>
        <begin position="711"/>
        <end position="769"/>
    </location>
</feature>
<evidence type="ECO:0000313" key="7">
    <source>
        <dbReference type="Proteomes" id="UP000318571"/>
    </source>
</evidence>
<feature type="region of interest" description="Disordered" evidence="4">
    <location>
        <begin position="546"/>
        <end position="574"/>
    </location>
</feature>
<dbReference type="AlphaFoldDB" id="A0A553NFG1"/>
<dbReference type="Gene3D" id="3.40.50.11500">
    <property type="match status" value="1"/>
</dbReference>
<feature type="region of interest" description="Disordered" evidence="4">
    <location>
        <begin position="472"/>
        <end position="527"/>
    </location>
</feature>
<dbReference type="SMART" id="SM00800">
    <property type="entry name" value="uDENN"/>
    <property type="match status" value="1"/>
</dbReference>
<dbReference type="GO" id="GO:0006897">
    <property type="term" value="P:endocytosis"/>
    <property type="evidence" value="ECO:0007669"/>
    <property type="project" value="TreeGrafter"/>
</dbReference>
<dbReference type="InterPro" id="IPR005112">
    <property type="entry name" value="dDENN_dom"/>
</dbReference>
<dbReference type="GO" id="GO:0030136">
    <property type="term" value="C:clathrin-coated vesicle"/>
    <property type="evidence" value="ECO:0007669"/>
    <property type="project" value="UniProtKB-SubCell"/>
</dbReference>
<feature type="coiled-coil region" evidence="3">
    <location>
        <begin position="397"/>
        <end position="424"/>
    </location>
</feature>
<dbReference type="InterPro" id="IPR040032">
    <property type="entry name" value="DENND1A/B/C"/>
</dbReference>
<feature type="compositionally biased region" description="Basic residues" evidence="4">
    <location>
        <begin position="1001"/>
        <end position="1011"/>
    </location>
</feature>
<keyword evidence="2" id="KW-0968">Cytoplasmic vesicle</keyword>
<sequence>MGGRLRPDVHRAFECFAEVCAPDVGVESGGAKVGLAAIARTFPTWYKERQADQLKSVPQFVFPCQGIATATVQNFSFVLTNLEAQWTFGFVRHSPNADTALVMLSSLPWHETFYRVLNHAAELTHSQDEGELERFLEAVYKARLPDPGTVFHISWEATPNGSRRDFTCPIPLEHGLPSIPENRNLTEYYNAVGIHSMLVIFASMLFERRIIVTSKRLSRLSACVQAANAIIYPMHWQHIFIPVLPMQLIDYLSAPMPFLVGVPAPIMAKVKSHELGEVVVLDADTNVIRSPFSDLEYLPSEVTANLKRSLKSHRNLLGDSVARAFLQALVHLIGGYRDALKFRQGEKITFSDDAFVSSRSGTLQPFLEQMLQLQIFRQFVEERLTMLNTGRGFSDEFEDEVIRFQEAQNNNSKLKQQYAQISSSVKKEGGALVKAVRSKFSIKSRPRPQSALNQWATYHDKYKSTNPAVKSAVKSVKHGSRGFSTKSKSAYREMRSKMKTSSSSSLTREGTLQPNSAPSSPVLGHRASSFSSMSSIGSFTSTQHIPSSLVSSATPPVNDSGSSQGSSGFGGGVSSLSGSGGNRIHGLARNNTDLGFGRVLKYERFDPPALAGVPRNPFASNNPHTQLIADQSPEMEGPKPLDLDLMSDLQDVIFKTNHLNNNREQKQHPVSVSTPRAPPINRHLKPNLRRSLASYASAPCLEDSNCFEYENQESSFEDDTGQSDSPPPNGQTSHPAVARQHALVSLITPIPTPPPRRRRGQNRHGLIGATSSTRVIKGQVKVVMGPEKARKPSAGDLIKLDSKSFEEEQDIFDPLFQPTPSGNHQPSPQLPMPKPPSASTLPQITKFFEQQAHQPPNHKPLQRSSGPNHNPFHNQNGNPAGHTASTLRPQGVMPHRALFTKSSDDLLQEYGIDFNTLSVASSVGNFSDSTTITHSGGISSNNSGSGSNSNNGHPMRLLTAQGSNPTKDPGLDPFADLDPLSAKQVGPPQSVNHMPLAPPRGIKKQHWTTFE</sequence>
<dbReference type="FunFam" id="3.40.50.11500:FF:000001">
    <property type="entry name" value="Putative DENN domain-containing protein 1A"/>
    <property type="match status" value="1"/>
</dbReference>
<evidence type="ECO:0000256" key="1">
    <source>
        <dbReference type="ARBA" id="ARBA00004132"/>
    </source>
</evidence>
<keyword evidence="7" id="KW-1185">Reference proteome</keyword>
<dbReference type="GO" id="GO:0005829">
    <property type="term" value="C:cytosol"/>
    <property type="evidence" value="ECO:0007669"/>
    <property type="project" value="TreeGrafter"/>
</dbReference>
<dbReference type="InterPro" id="IPR037516">
    <property type="entry name" value="Tripartite_DENN"/>
</dbReference>
<evidence type="ECO:0000256" key="4">
    <source>
        <dbReference type="SAM" id="MobiDB-lite"/>
    </source>
</evidence>
<dbReference type="SMART" id="SM00799">
    <property type="entry name" value="DENN"/>
    <property type="match status" value="1"/>
</dbReference>
<dbReference type="InterPro" id="IPR001194">
    <property type="entry name" value="cDENN_dom"/>
</dbReference>
<comment type="subcellular location">
    <subcellularLocation>
        <location evidence="1">Cytoplasmic vesicle</location>
        <location evidence="1">Clathrin-coated vesicle</location>
    </subcellularLocation>
</comment>
<dbReference type="InterPro" id="IPR043153">
    <property type="entry name" value="DENN_C"/>
</dbReference>
<feature type="domain" description="UDENN" evidence="5">
    <location>
        <begin position="17"/>
        <end position="390"/>
    </location>
</feature>
<feature type="region of interest" description="Disordered" evidence="4">
    <location>
        <begin position="852"/>
        <end position="888"/>
    </location>
</feature>
<comment type="caution">
    <text evidence="6">The sequence shown here is derived from an EMBL/GenBank/DDBJ whole genome shotgun (WGS) entry which is preliminary data.</text>
</comment>
<dbReference type="Pfam" id="PF03455">
    <property type="entry name" value="dDENN"/>
    <property type="match status" value="1"/>
</dbReference>
<feature type="compositionally biased region" description="Polar residues" evidence="4">
    <location>
        <begin position="546"/>
        <end position="559"/>
    </location>
</feature>
<accession>A0A553NFG1</accession>
<dbReference type="OMA" id="IFDPLFQ"/>
<dbReference type="SMART" id="SM00801">
    <property type="entry name" value="dDENN"/>
    <property type="match status" value="1"/>
</dbReference>
<dbReference type="PANTHER" id="PTHR13196:SF14">
    <property type="entry name" value="UDENN DOMAIN-CONTAINING PROTEIN"/>
    <property type="match status" value="1"/>
</dbReference>
<feature type="region of interest" description="Disordered" evidence="4">
    <location>
        <begin position="934"/>
        <end position="1011"/>
    </location>
</feature>
<organism evidence="6 7">
    <name type="scientific">Tigriopus californicus</name>
    <name type="common">Marine copepod</name>
    <dbReference type="NCBI Taxonomy" id="6832"/>
    <lineage>
        <taxon>Eukaryota</taxon>
        <taxon>Metazoa</taxon>
        <taxon>Ecdysozoa</taxon>
        <taxon>Arthropoda</taxon>
        <taxon>Crustacea</taxon>
        <taxon>Multicrustacea</taxon>
        <taxon>Hexanauplia</taxon>
        <taxon>Copepoda</taxon>
        <taxon>Harpacticoida</taxon>
        <taxon>Harpacticidae</taxon>
        <taxon>Tigriopus</taxon>
    </lineage>
</organism>
<dbReference type="GO" id="GO:1901981">
    <property type="term" value="F:phosphatidylinositol phosphate binding"/>
    <property type="evidence" value="ECO:0007669"/>
    <property type="project" value="TreeGrafter"/>
</dbReference>
<dbReference type="EMBL" id="VCGU01000458">
    <property type="protein sequence ID" value="TRY64187.1"/>
    <property type="molecule type" value="Genomic_DNA"/>
</dbReference>
<evidence type="ECO:0000256" key="3">
    <source>
        <dbReference type="SAM" id="Coils"/>
    </source>
</evidence>
<dbReference type="GO" id="GO:0032456">
    <property type="term" value="P:endocytic recycling"/>
    <property type="evidence" value="ECO:0007669"/>
    <property type="project" value="TreeGrafter"/>
</dbReference>
<feature type="compositionally biased region" description="Polar residues" evidence="4">
    <location>
        <begin position="510"/>
        <end position="519"/>
    </location>
</feature>
<dbReference type="Gene3D" id="3.30.450.200">
    <property type="match status" value="1"/>
</dbReference>
<evidence type="ECO:0000259" key="5">
    <source>
        <dbReference type="PROSITE" id="PS50211"/>
    </source>
</evidence>
<protein>
    <recommendedName>
        <fullName evidence="5">UDENN domain-containing protein</fullName>
    </recommendedName>
</protein>
<dbReference type="Gene3D" id="6.10.140.1000">
    <property type="match status" value="1"/>
</dbReference>